<evidence type="ECO:0000259" key="10">
    <source>
        <dbReference type="PROSITE" id="PS50902"/>
    </source>
</evidence>
<sequence>MASIDPSVPVEVADLPGRSMLVLYGSETGNSQDVAEELGRMAQRLHFKTKVEEMNTVSLNELLQYSLLILVISTTGQGDMPQNSLGFWRSLLRKKLPPSCLSTVRFTTFGLGDSSYPKYNWAVRKLHKRIEQLGGQEFYPRGEGDEQDDDGIDQSFIRWSADLRAKLLEQNPLPPGLEVIPPKALLPPKFPLSFAHVTRGTSPGDQAVISPELDAAKTTGTPSDVPEELVRAVPDGLLAVLARNERATPSDHWQDVRRLSFDIHNVCQVPLAINPGDCLRLYARNFPEDVQTLIGLMAWEDVADAPLDLETSPMLPTGLFSRRFTTLRTLLTENLDITAIPRRSFLEAIAHHTTDPDHKDRLTEFTLPEYIDEYYDYATRPRRSILEVLHEFHSVKIPPEYVFDVFPVIRGRDFSIASILPSPEGGEVAYKIELLVALVKYRTVLRKIRTGLCSRYLSPLEPGAPVLATLKPALTRFHGPANALRPLCALATGTGVAPVHALIQERLGYDASGVSVGKMLLFFGNRSQNSDYFFKDEWAAAQSEKFNIFTAFSRDQRQKVYVQDVMRQQAEALVEMARGDAIFVVCGGSSKMATACREALIECLRTGGVCRTEDEAREYVGRLTWWQEIW</sequence>
<comment type="catalytic activity">
    <reaction evidence="9">
        <text>2 oxidized [2Fe-2S]-[protein] + NADPH = 2 reduced [2Fe-2S]-[protein] + NADP(+) + H(+)</text>
        <dbReference type="Rhea" id="RHEA:67716"/>
        <dbReference type="Rhea" id="RHEA-COMP:17327"/>
        <dbReference type="Rhea" id="RHEA-COMP:17328"/>
        <dbReference type="ChEBI" id="CHEBI:15378"/>
        <dbReference type="ChEBI" id="CHEBI:33737"/>
        <dbReference type="ChEBI" id="CHEBI:33738"/>
        <dbReference type="ChEBI" id="CHEBI:57783"/>
        <dbReference type="ChEBI" id="CHEBI:58349"/>
    </reaction>
</comment>
<dbReference type="EMBL" id="JAGPXD010000001">
    <property type="protein sequence ID" value="KAH7375784.1"/>
    <property type="molecule type" value="Genomic_DNA"/>
</dbReference>
<dbReference type="InterPro" id="IPR017927">
    <property type="entry name" value="FAD-bd_FR_type"/>
</dbReference>
<comment type="similarity">
    <text evidence="9">In the N-terminal section; belongs to the flavodoxin family.</text>
</comment>
<organism evidence="12 13">
    <name type="scientific">Plectosphaerella cucumerina</name>
    <dbReference type="NCBI Taxonomy" id="40658"/>
    <lineage>
        <taxon>Eukaryota</taxon>
        <taxon>Fungi</taxon>
        <taxon>Dikarya</taxon>
        <taxon>Ascomycota</taxon>
        <taxon>Pezizomycotina</taxon>
        <taxon>Sordariomycetes</taxon>
        <taxon>Hypocreomycetidae</taxon>
        <taxon>Glomerellales</taxon>
        <taxon>Plectosphaerellaceae</taxon>
        <taxon>Plectosphaerella</taxon>
    </lineage>
</organism>
<keyword evidence="8 9" id="KW-0560">Oxidoreductase</keyword>
<feature type="binding site" evidence="9">
    <location>
        <begin position="553"/>
        <end position="554"/>
    </location>
    <ligand>
        <name>NADP(+)</name>
        <dbReference type="ChEBI" id="CHEBI:58349"/>
    </ligand>
</feature>
<dbReference type="Gene3D" id="1.20.990.10">
    <property type="entry name" value="NADPH-cytochrome p450 Reductase, Chain A, domain 3"/>
    <property type="match status" value="1"/>
</dbReference>
<dbReference type="PROSITE" id="PS51384">
    <property type="entry name" value="FAD_FR"/>
    <property type="match status" value="1"/>
</dbReference>
<dbReference type="PANTHER" id="PTHR19384:SF10">
    <property type="entry name" value="NADPH-DEPENDENT DIFLAVIN OXIDOREDUCTASE 1"/>
    <property type="match status" value="1"/>
</dbReference>
<proteinExistence type="inferred from homology"/>
<dbReference type="Gene3D" id="3.40.50.360">
    <property type="match status" value="1"/>
</dbReference>
<dbReference type="InterPro" id="IPR029039">
    <property type="entry name" value="Flavoprotein-like_sf"/>
</dbReference>
<dbReference type="GO" id="GO:0160246">
    <property type="term" value="F:NADPH-iron-sulfur [2Fe-2S] protein oxidoreductase activity"/>
    <property type="evidence" value="ECO:0007669"/>
    <property type="project" value="InterPro"/>
</dbReference>
<comment type="function">
    <text evidence="9">NADPH-dependent reductase which is a central component of the cytosolic iron-sulfur (Fe-S) protein assembly (CIA) machinery. Transfers electrons from NADPH via its FAD and FMN prosthetic groups to the [2Fe-2S] cluster of DRE2, another key component of the CIA machinery. In turn, this reduced cluster provides electrons for assembly of cytosolic iron-sulfur cluster proteins. Positively controls H(2)O(2)-induced cell death.</text>
</comment>
<keyword evidence="3 9" id="KW-0963">Cytoplasm</keyword>
<evidence type="ECO:0000313" key="13">
    <source>
        <dbReference type="Proteomes" id="UP000813385"/>
    </source>
</evidence>
<dbReference type="SUPFAM" id="SSF52218">
    <property type="entry name" value="Flavoproteins"/>
    <property type="match status" value="1"/>
</dbReference>
<reference evidence="12" key="1">
    <citation type="journal article" date="2021" name="Nat. Commun.">
        <title>Genetic determinants of endophytism in the Arabidopsis root mycobiome.</title>
        <authorList>
            <person name="Mesny F."/>
            <person name="Miyauchi S."/>
            <person name="Thiergart T."/>
            <person name="Pickel B."/>
            <person name="Atanasova L."/>
            <person name="Karlsson M."/>
            <person name="Huettel B."/>
            <person name="Barry K.W."/>
            <person name="Haridas S."/>
            <person name="Chen C."/>
            <person name="Bauer D."/>
            <person name="Andreopoulos W."/>
            <person name="Pangilinan J."/>
            <person name="LaButti K."/>
            <person name="Riley R."/>
            <person name="Lipzen A."/>
            <person name="Clum A."/>
            <person name="Drula E."/>
            <person name="Henrissat B."/>
            <person name="Kohler A."/>
            <person name="Grigoriev I.V."/>
            <person name="Martin F.M."/>
            <person name="Hacquard S."/>
        </authorList>
    </citation>
    <scope>NUCLEOTIDE SEQUENCE</scope>
    <source>
        <strain evidence="12">MPI-CAGE-AT-0016</strain>
    </source>
</reference>
<feature type="binding site" evidence="9">
    <location>
        <begin position="451"/>
        <end position="454"/>
    </location>
    <ligand>
        <name>FAD</name>
        <dbReference type="ChEBI" id="CHEBI:57692"/>
    </ligand>
</feature>
<dbReference type="FunFam" id="1.20.990.10:FF:000013">
    <property type="entry name" value="NADPH-dependent diflavin oxidoreductase 1"/>
    <property type="match status" value="1"/>
</dbReference>
<dbReference type="InterPro" id="IPR039261">
    <property type="entry name" value="FNR_nucleotide-bd"/>
</dbReference>
<keyword evidence="7 9" id="KW-0521">NADP</keyword>
<dbReference type="GO" id="GO:0010181">
    <property type="term" value="F:FMN binding"/>
    <property type="evidence" value="ECO:0007669"/>
    <property type="project" value="UniProtKB-UniRule"/>
</dbReference>
<feature type="binding site" evidence="9">
    <location>
        <position position="630"/>
    </location>
    <ligand>
        <name>FAD</name>
        <dbReference type="ChEBI" id="CHEBI:57692"/>
    </ligand>
</feature>
<comment type="cofactor">
    <cofactor evidence="1 9">
        <name>FMN</name>
        <dbReference type="ChEBI" id="CHEBI:58210"/>
    </cofactor>
</comment>
<evidence type="ECO:0000313" key="12">
    <source>
        <dbReference type="EMBL" id="KAH7375784.1"/>
    </source>
</evidence>
<dbReference type="Gene3D" id="2.40.30.10">
    <property type="entry name" value="Translation factors"/>
    <property type="match status" value="1"/>
</dbReference>
<dbReference type="InterPro" id="IPR001709">
    <property type="entry name" value="Flavoprot_Pyr_Nucl_cyt_Rdtase"/>
</dbReference>
<comment type="caution">
    <text evidence="12">The sequence shown here is derived from an EMBL/GenBank/DDBJ whole genome shotgun (WGS) entry which is preliminary data.</text>
</comment>
<dbReference type="GO" id="GO:0050660">
    <property type="term" value="F:flavin adenine dinucleotide binding"/>
    <property type="evidence" value="ECO:0007669"/>
    <property type="project" value="UniProtKB-UniRule"/>
</dbReference>
<dbReference type="SUPFAM" id="SSF52343">
    <property type="entry name" value="Ferredoxin reductase-like, C-terminal NADP-linked domain"/>
    <property type="match status" value="1"/>
</dbReference>
<comment type="subunit">
    <text evidence="9">Interacts with DRE2; as part of the cytosolic iron-sulfur (Fe-S) protein assembly (CIA) machinery.</text>
</comment>
<evidence type="ECO:0000259" key="11">
    <source>
        <dbReference type="PROSITE" id="PS51384"/>
    </source>
</evidence>
<evidence type="ECO:0000256" key="9">
    <source>
        <dbReference type="HAMAP-Rule" id="MF_03178"/>
    </source>
</evidence>
<keyword evidence="4 9" id="KW-0285">Flavoprotein</keyword>
<dbReference type="FunFam" id="3.40.50.360:FF:000034">
    <property type="entry name" value="NADPH-dependent diflavin oxidoreductase 1"/>
    <property type="match status" value="1"/>
</dbReference>
<dbReference type="InterPro" id="IPR001433">
    <property type="entry name" value="OxRdtase_FAD/NAD-bd"/>
</dbReference>
<accession>A0A8K0X8W6</accession>
<evidence type="ECO:0000256" key="4">
    <source>
        <dbReference type="ARBA" id="ARBA00022630"/>
    </source>
</evidence>
<feature type="binding site" evidence="9">
    <location>
        <begin position="26"/>
        <end position="31"/>
    </location>
    <ligand>
        <name>FMN</name>
        <dbReference type="ChEBI" id="CHEBI:58210"/>
    </ligand>
</feature>
<evidence type="ECO:0000256" key="7">
    <source>
        <dbReference type="ARBA" id="ARBA00022857"/>
    </source>
</evidence>
<feature type="binding site" evidence="9">
    <location>
        <position position="382"/>
    </location>
    <ligand>
        <name>FAD</name>
        <dbReference type="ChEBI" id="CHEBI:57692"/>
    </ligand>
</feature>
<comment type="similarity">
    <text evidence="9">Belongs to the NADPH-dependent diflavin oxidoreductase NDOR1 family.</text>
</comment>
<comment type="subcellular location">
    <subcellularLocation>
        <location evidence="9">Cytoplasm</location>
    </subcellularLocation>
    <subcellularLocation>
        <location evidence="9">Mitochondrion</location>
    </subcellularLocation>
    <text evidence="9">Relocalizes to mitochondria after H(2)O(2) exposure.</text>
</comment>
<dbReference type="InterPro" id="IPR017938">
    <property type="entry name" value="Riboflavin_synthase-like_b-brl"/>
</dbReference>
<dbReference type="Gene3D" id="3.40.50.80">
    <property type="entry name" value="Nucleotide-binding domain of ferredoxin-NADP reductase (FNR) module"/>
    <property type="match status" value="1"/>
</dbReference>
<dbReference type="GO" id="GO:0005739">
    <property type="term" value="C:mitochondrion"/>
    <property type="evidence" value="ECO:0007669"/>
    <property type="project" value="UniProtKB-SubCell"/>
</dbReference>
<keyword evidence="5 9" id="KW-0288">FMN</keyword>
<keyword evidence="9" id="KW-0496">Mitochondrion</keyword>
<dbReference type="InterPro" id="IPR003097">
    <property type="entry name" value="CysJ-like_FAD-binding"/>
</dbReference>
<dbReference type="PANTHER" id="PTHR19384">
    <property type="entry name" value="NITRIC OXIDE SYNTHASE-RELATED"/>
    <property type="match status" value="1"/>
</dbReference>
<evidence type="ECO:0000256" key="3">
    <source>
        <dbReference type="ARBA" id="ARBA00022490"/>
    </source>
</evidence>
<dbReference type="AlphaFoldDB" id="A0A8K0X8W6"/>
<dbReference type="Pfam" id="PF00667">
    <property type="entry name" value="FAD_binding_1"/>
    <property type="match status" value="1"/>
</dbReference>
<comment type="caution">
    <text evidence="9">Lacks conserved residue(s) required for the propagation of feature annotation.</text>
</comment>
<feature type="domain" description="Flavodoxin-like" evidence="10">
    <location>
        <begin position="20"/>
        <end position="164"/>
    </location>
</feature>
<dbReference type="Proteomes" id="UP000813385">
    <property type="component" value="Unassembled WGS sequence"/>
</dbReference>
<dbReference type="GO" id="GO:0005829">
    <property type="term" value="C:cytosol"/>
    <property type="evidence" value="ECO:0007669"/>
    <property type="project" value="TreeGrafter"/>
</dbReference>
<feature type="binding site" evidence="9">
    <location>
        <begin position="73"/>
        <end position="76"/>
    </location>
    <ligand>
        <name>FMN</name>
        <dbReference type="ChEBI" id="CHEBI:58210"/>
    </ligand>
</feature>
<evidence type="ECO:0000256" key="8">
    <source>
        <dbReference type="ARBA" id="ARBA00023002"/>
    </source>
</evidence>
<dbReference type="InterPro" id="IPR001094">
    <property type="entry name" value="Flavdoxin-like"/>
</dbReference>
<dbReference type="GO" id="GO:0016651">
    <property type="term" value="F:oxidoreductase activity, acting on NAD(P)H"/>
    <property type="evidence" value="ECO:0007669"/>
    <property type="project" value="UniProtKB-UniRule"/>
</dbReference>
<dbReference type="PROSITE" id="PS50902">
    <property type="entry name" value="FLAVODOXIN_LIKE"/>
    <property type="match status" value="1"/>
</dbReference>
<dbReference type="GO" id="GO:0016226">
    <property type="term" value="P:iron-sulfur cluster assembly"/>
    <property type="evidence" value="ECO:0007669"/>
    <property type="project" value="UniProtKB-UniRule"/>
</dbReference>
<protein>
    <recommendedName>
        <fullName evidence="9">NADPH-dependent diflavin oxidoreductase 1</fullName>
        <ecNumber evidence="9">1.18.1.-</ecNumber>
    </recommendedName>
    <alternativeName>
        <fullName evidence="9">NADPH-dependent FMN and FAD-containing oxidoreductase</fullName>
    </alternativeName>
</protein>
<dbReference type="Pfam" id="PF00258">
    <property type="entry name" value="Flavodoxin_1"/>
    <property type="match status" value="1"/>
</dbReference>
<evidence type="ECO:0000256" key="2">
    <source>
        <dbReference type="ARBA" id="ARBA00001974"/>
    </source>
</evidence>
<dbReference type="PRINTS" id="PR00369">
    <property type="entry name" value="FLAVODOXIN"/>
</dbReference>
<dbReference type="EC" id="1.18.1.-" evidence="9"/>
<feature type="domain" description="FAD-binding FR-type" evidence="11">
    <location>
        <begin position="234"/>
        <end position="487"/>
    </location>
</feature>
<feature type="binding site" evidence="9">
    <location>
        <position position="494"/>
    </location>
    <ligand>
        <name>NADP(+)</name>
        <dbReference type="ChEBI" id="CHEBI:58349"/>
    </ligand>
</feature>
<dbReference type="GO" id="GO:0050661">
    <property type="term" value="F:NADP binding"/>
    <property type="evidence" value="ECO:0007669"/>
    <property type="project" value="UniProtKB-UniRule"/>
</dbReference>
<dbReference type="HAMAP" id="MF_03178">
    <property type="entry name" value="NDOR1"/>
    <property type="match status" value="1"/>
</dbReference>
<name>A0A8K0X8W6_9PEZI</name>
<evidence type="ECO:0000256" key="1">
    <source>
        <dbReference type="ARBA" id="ARBA00001917"/>
    </source>
</evidence>
<feature type="binding site" evidence="9">
    <location>
        <begin position="559"/>
        <end position="563"/>
    </location>
    <ligand>
        <name>NADP(+)</name>
        <dbReference type="ChEBI" id="CHEBI:58349"/>
    </ligand>
</feature>
<feature type="binding site" evidence="9">
    <location>
        <begin position="412"/>
        <end position="415"/>
    </location>
    <ligand>
        <name>FAD</name>
        <dbReference type="ChEBI" id="CHEBI:57692"/>
    </ligand>
</feature>
<comment type="similarity">
    <text evidence="9">In the C-terminal section; belongs to the flavoprotein pyridine nucleotide cytochrome reductase family.</text>
</comment>
<gene>
    <name evidence="9" type="primary">TAH18</name>
    <name evidence="12" type="ORF">B0T11DRAFT_13283</name>
</gene>
<dbReference type="InterPro" id="IPR008254">
    <property type="entry name" value="Flavodoxin/NO_synth"/>
</dbReference>
<evidence type="ECO:0000256" key="5">
    <source>
        <dbReference type="ARBA" id="ARBA00022643"/>
    </source>
</evidence>
<feature type="binding site" evidence="9">
    <location>
        <begin position="111"/>
        <end position="120"/>
    </location>
    <ligand>
        <name>FMN</name>
        <dbReference type="ChEBI" id="CHEBI:58210"/>
    </ligand>
</feature>
<keyword evidence="6 9" id="KW-0274">FAD</keyword>
<dbReference type="InterPro" id="IPR023173">
    <property type="entry name" value="NADPH_Cyt_P450_Rdtase_alpha"/>
</dbReference>
<dbReference type="PRINTS" id="PR00371">
    <property type="entry name" value="FPNCR"/>
</dbReference>
<dbReference type="SUPFAM" id="SSF63380">
    <property type="entry name" value="Riboflavin synthase domain-like"/>
    <property type="match status" value="1"/>
</dbReference>
<feature type="binding site" evidence="9">
    <location>
        <position position="146"/>
    </location>
    <ligand>
        <name>FMN</name>
        <dbReference type="ChEBI" id="CHEBI:58210"/>
    </ligand>
</feature>
<dbReference type="OrthoDB" id="1856718at2759"/>
<dbReference type="InterPro" id="IPR028879">
    <property type="entry name" value="NDOR1"/>
</dbReference>
<keyword evidence="13" id="KW-1185">Reference proteome</keyword>
<comment type="cofactor">
    <cofactor evidence="2 9">
        <name>FAD</name>
        <dbReference type="ChEBI" id="CHEBI:57692"/>
    </cofactor>
</comment>
<dbReference type="Pfam" id="PF00175">
    <property type="entry name" value="NAD_binding_1"/>
    <property type="match status" value="1"/>
</dbReference>
<evidence type="ECO:0000256" key="6">
    <source>
        <dbReference type="ARBA" id="ARBA00022827"/>
    </source>
</evidence>